<dbReference type="InterPro" id="IPR027421">
    <property type="entry name" value="DNA_pol_lamdba_lyase_dom_sf"/>
</dbReference>
<evidence type="ECO:0000259" key="2">
    <source>
        <dbReference type="Pfam" id="PF14716"/>
    </source>
</evidence>
<dbReference type="InterPro" id="IPR010996">
    <property type="entry name" value="HHH_MUS81"/>
</dbReference>
<dbReference type="GO" id="GO:0003677">
    <property type="term" value="F:DNA binding"/>
    <property type="evidence" value="ECO:0007669"/>
    <property type="project" value="InterPro"/>
</dbReference>
<comment type="caution">
    <text evidence="3">The sequence shown here is derived from an EMBL/GenBank/DDBJ whole genome shotgun (WGS) entry which is preliminary data.</text>
</comment>
<keyword evidence="4" id="KW-1185">Reference proteome</keyword>
<dbReference type="Pfam" id="PF14716">
    <property type="entry name" value="HHH_8"/>
    <property type="match status" value="1"/>
</dbReference>
<dbReference type="Gene3D" id="1.10.150.110">
    <property type="entry name" value="DNA polymerase beta, N-terminal domain-like"/>
    <property type="match status" value="1"/>
</dbReference>
<dbReference type="GO" id="GO:0006281">
    <property type="term" value="P:DNA repair"/>
    <property type="evidence" value="ECO:0007669"/>
    <property type="project" value="InterPro"/>
</dbReference>
<evidence type="ECO:0000313" key="4">
    <source>
        <dbReference type="Proteomes" id="UP000318288"/>
    </source>
</evidence>
<dbReference type="Pfam" id="PF14520">
    <property type="entry name" value="HHH_5"/>
    <property type="match status" value="1"/>
</dbReference>
<feature type="domain" description="Crossover junction endonuclease MUS81-like HHH" evidence="2">
    <location>
        <begin position="21"/>
        <end position="97"/>
    </location>
</feature>
<dbReference type="InterPro" id="IPR010994">
    <property type="entry name" value="RuvA_2-like"/>
</dbReference>
<accession>A0A5C6ESX9</accession>
<evidence type="ECO:0000256" key="1">
    <source>
        <dbReference type="SAM" id="MobiDB-lite"/>
    </source>
</evidence>
<dbReference type="PANTHER" id="PTHR11276">
    <property type="entry name" value="DNA POLYMERASE TYPE-X FAMILY MEMBER"/>
    <property type="match status" value="1"/>
</dbReference>
<dbReference type="SUPFAM" id="SSF47781">
    <property type="entry name" value="RuvA domain 2-like"/>
    <property type="match status" value="1"/>
</dbReference>
<name>A0A5C6ESX9_9BACT</name>
<dbReference type="GO" id="GO:0003887">
    <property type="term" value="F:DNA-directed DNA polymerase activity"/>
    <property type="evidence" value="ECO:0007669"/>
    <property type="project" value="InterPro"/>
</dbReference>
<dbReference type="RefSeq" id="WP_146459283.1">
    <property type="nucleotide sequence ID" value="NZ_SJPW01000005.1"/>
</dbReference>
<dbReference type="Proteomes" id="UP000318288">
    <property type="component" value="Unassembled WGS sequence"/>
</dbReference>
<dbReference type="OrthoDB" id="9808747at2"/>
<organism evidence="3 4">
    <name type="scientific">Rubripirellula tenax</name>
    <dbReference type="NCBI Taxonomy" id="2528015"/>
    <lineage>
        <taxon>Bacteria</taxon>
        <taxon>Pseudomonadati</taxon>
        <taxon>Planctomycetota</taxon>
        <taxon>Planctomycetia</taxon>
        <taxon>Pirellulales</taxon>
        <taxon>Pirellulaceae</taxon>
        <taxon>Rubripirellula</taxon>
    </lineage>
</organism>
<dbReference type="Gene3D" id="1.10.150.20">
    <property type="entry name" value="5' to 3' exonuclease, C-terminal subdomain"/>
    <property type="match status" value="1"/>
</dbReference>
<gene>
    <name evidence="3" type="ORF">Poly51_38510</name>
</gene>
<protein>
    <recommendedName>
        <fullName evidence="2">Crossover junction endonuclease MUS81-like HHH domain-containing protein</fullName>
    </recommendedName>
</protein>
<feature type="region of interest" description="Disordered" evidence="1">
    <location>
        <begin position="305"/>
        <end position="330"/>
    </location>
</feature>
<dbReference type="SUPFAM" id="SSF47802">
    <property type="entry name" value="DNA polymerase beta, N-terminal domain-like"/>
    <property type="match status" value="1"/>
</dbReference>
<evidence type="ECO:0000313" key="3">
    <source>
        <dbReference type="EMBL" id="TWU50559.1"/>
    </source>
</evidence>
<dbReference type="AlphaFoldDB" id="A0A5C6ESX9"/>
<dbReference type="PANTHER" id="PTHR11276:SF28">
    <property type="entry name" value="DNA POLYMERASE LAMBDA"/>
    <property type="match status" value="1"/>
</dbReference>
<dbReference type="EMBL" id="SJPW01000005">
    <property type="protein sequence ID" value="TWU50559.1"/>
    <property type="molecule type" value="Genomic_DNA"/>
</dbReference>
<reference evidence="3 4" key="1">
    <citation type="submission" date="2019-02" db="EMBL/GenBank/DDBJ databases">
        <title>Deep-cultivation of Planctomycetes and their phenomic and genomic characterization uncovers novel biology.</title>
        <authorList>
            <person name="Wiegand S."/>
            <person name="Jogler M."/>
            <person name="Boedeker C."/>
            <person name="Pinto D."/>
            <person name="Vollmers J."/>
            <person name="Rivas-Marin E."/>
            <person name="Kohn T."/>
            <person name="Peeters S.H."/>
            <person name="Heuer A."/>
            <person name="Rast P."/>
            <person name="Oberbeckmann S."/>
            <person name="Bunk B."/>
            <person name="Jeske O."/>
            <person name="Meyerdierks A."/>
            <person name="Storesund J.E."/>
            <person name="Kallscheuer N."/>
            <person name="Luecker S."/>
            <person name="Lage O.M."/>
            <person name="Pohl T."/>
            <person name="Merkel B.J."/>
            <person name="Hornburger P."/>
            <person name="Mueller R.-W."/>
            <person name="Bruemmer F."/>
            <person name="Labrenz M."/>
            <person name="Spormann A.M."/>
            <person name="Op Den Camp H."/>
            <person name="Overmann J."/>
            <person name="Amann R."/>
            <person name="Jetten M.S.M."/>
            <person name="Mascher T."/>
            <person name="Medema M.H."/>
            <person name="Devos D.P."/>
            <person name="Kaster A.-K."/>
            <person name="Ovreas L."/>
            <person name="Rohde M."/>
            <person name="Galperin M.Y."/>
            <person name="Jogler C."/>
        </authorList>
    </citation>
    <scope>NUCLEOTIDE SEQUENCE [LARGE SCALE GENOMIC DNA]</scope>
    <source>
        <strain evidence="3 4">Poly51</strain>
    </source>
</reference>
<dbReference type="InterPro" id="IPR022312">
    <property type="entry name" value="DNA_pol_X"/>
</dbReference>
<proteinExistence type="predicted"/>
<sequence length="330" mass="37315">MVVIQSSDPIHASEQIEGVHENKAFAMQLRAIADLLEEQKANEFRVRAYRSAAETLDHLSVPVRDVFDREGADGLIRLPKIGHSIASLLESAIRVGRIPLLDRLRGQSNAEHYFATLPGIGPQLSHRIYEQLHIETMAELKQAASDGRLLQVPGLGRRRIEAIQGCLERHGVSPHDDSQNRVTTEAISVDELLDIDREYRRRAEAGDLEKIKPSQGSASQTDWLPVMHTDRQGRHYTAMFSTTVHAQEQHATHDWVIVFRDDANAHGRWTIITSQFGKLKGLRIVRSREDECQSYYRQHNAVRVREAGHAPHPELPSSWDEDEGRRGVHG</sequence>